<organism evidence="2">
    <name type="scientific">Oryza sativa subsp. japonica</name>
    <name type="common">Rice</name>
    <dbReference type="NCBI Taxonomy" id="39947"/>
    <lineage>
        <taxon>Eukaryota</taxon>
        <taxon>Viridiplantae</taxon>
        <taxon>Streptophyta</taxon>
        <taxon>Embryophyta</taxon>
        <taxon>Tracheophyta</taxon>
        <taxon>Spermatophyta</taxon>
        <taxon>Magnoliopsida</taxon>
        <taxon>Liliopsida</taxon>
        <taxon>Poales</taxon>
        <taxon>Poaceae</taxon>
        <taxon>BOP clade</taxon>
        <taxon>Oryzoideae</taxon>
        <taxon>Oryzeae</taxon>
        <taxon>Oryzinae</taxon>
        <taxon>Oryza</taxon>
        <taxon>Oryza sativa</taxon>
    </lineage>
</organism>
<dbReference type="EMBL" id="AP014962">
    <property type="protein sequence ID" value="BAS97904.1"/>
    <property type="molecule type" value="Genomic_DNA"/>
</dbReference>
<reference evidence="1 3" key="5">
    <citation type="journal article" date="2013" name="Rice">
        <title>Improvement of the Oryza sativa Nipponbare reference genome using next generation sequence and optical map data.</title>
        <authorList>
            <person name="Kawahara Y."/>
            <person name="de la Bastide M."/>
            <person name="Hamilton J.P."/>
            <person name="Kanamori H."/>
            <person name="McCombie W.R."/>
            <person name="Ouyang S."/>
            <person name="Schwartz D.C."/>
            <person name="Tanaka T."/>
            <person name="Wu J."/>
            <person name="Zhou S."/>
            <person name="Childs K.L."/>
            <person name="Davidson R.M."/>
            <person name="Lin H."/>
            <person name="Quesada-Ocampo L."/>
            <person name="Vaillancourt B."/>
            <person name="Sakai H."/>
            <person name="Lee S.S."/>
            <person name="Kim J."/>
            <person name="Numa H."/>
            <person name="Itoh T."/>
            <person name="Buell C.R."/>
            <person name="Matsumoto T."/>
        </authorList>
    </citation>
    <scope>NUCLEOTIDE SEQUENCE [LARGE SCALE GENOMIC DNA]</scope>
    <source>
        <strain evidence="3">cv. Nipponbare</strain>
    </source>
</reference>
<reference evidence="3" key="1">
    <citation type="journal article" date="2005" name="Nature">
        <title>The map-based sequence of the rice genome.</title>
        <authorList>
            <consortium name="International rice genome sequencing project (IRGSP)"/>
            <person name="Matsumoto T."/>
            <person name="Wu J."/>
            <person name="Kanamori H."/>
            <person name="Katayose Y."/>
            <person name="Fujisawa M."/>
            <person name="Namiki N."/>
            <person name="Mizuno H."/>
            <person name="Yamamoto K."/>
            <person name="Antonio B.A."/>
            <person name="Baba T."/>
            <person name="Sakata K."/>
            <person name="Nagamura Y."/>
            <person name="Aoki H."/>
            <person name="Arikawa K."/>
            <person name="Arita K."/>
            <person name="Bito T."/>
            <person name="Chiden Y."/>
            <person name="Fujitsuka N."/>
            <person name="Fukunaka R."/>
            <person name="Hamada M."/>
            <person name="Harada C."/>
            <person name="Hayashi A."/>
            <person name="Hijishita S."/>
            <person name="Honda M."/>
            <person name="Hosokawa S."/>
            <person name="Ichikawa Y."/>
            <person name="Idonuma A."/>
            <person name="Iijima M."/>
            <person name="Ikeda M."/>
            <person name="Ikeno M."/>
            <person name="Ito K."/>
            <person name="Ito S."/>
            <person name="Ito T."/>
            <person name="Ito Y."/>
            <person name="Ito Y."/>
            <person name="Iwabuchi A."/>
            <person name="Kamiya K."/>
            <person name="Karasawa W."/>
            <person name="Kurita K."/>
            <person name="Katagiri S."/>
            <person name="Kikuta A."/>
            <person name="Kobayashi H."/>
            <person name="Kobayashi N."/>
            <person name="Machita K."/>
            <person name="Maehara T."/>
            <person name="Masukawa M."/>
            <person name="Mizubayashi T."/>
            <person name="Mukai Y."/>
            <person name="Nagasaki H."/>
            <person name="Nagata Y."/>
            <person name="Naito S."/>
            <person name="Nakashima M."/>
            <person name="Nakama Y."/>
            <person name="Nakamichi Y."/>
            <person name="Nakamura M."/>
            <person name="Meguro A."/>
            <person name="Negishi M."/>
            <person name="Ohta I."/>
            <person name="Ohta T."/>
            <person name="Okamoto M."/>
            <person name="Ono N."/>
            <person name="Saji S."/>
            <person name="Sakaguchi M."/>
            <person name="Sakai K."/>
            <person name="Shibata M."/>
            <person name="Shimokawa T."/>
            <person name="Song J."/>
            <person name="Takazaki Y."/>
            <person name="Terasawa K."/>
            <person name="Tsugane M."/>
            <person name="Tsuji K."/>
            <person name="Ueda S."/>
            <person name="Waki K."/>
            <person name="Yamagata H."/>
            <person name="Yamamoto M."/>
            <person name="Yamamoto S."/>
            <person name="Yamane H."/>
            <person name="Yoshiki S."/>
            <person name="Yoshihara R."/>
            <person name="Yukawa K."/>
            <person name="Zhong H."/>
            <person name="Yano M."/>
            <person name="Yuan Q."/>
            <person name="Ouyang S."/>
            <person name="Liu J."/>
            <person name="Jones K.M."/>
            <person name="Gansberger K."/>
            <person name="Moffat K."/>
            <person name="Hill J."/>
            <person name="Bera J."/>
            <person name="Fadrosh D."/>
            <person name="Jin S."/>
            <person name="Johri S."/>
            <person name="Kim M."/>
            <person name="Overton L."/>
            <person name="Reardon M."/>
            <person name="Tsitrin T."/>
            <person name="Vuong H."/>
            <person name="Weaver B."/>
            <person name="Ciecko A."/>
            <person name="Tallon L."/>
            <person name="Jackson J."/>
            <person name="Pai G."/>
            <person name="Aken S.V."/>
            <person name="Utterback T."/>
            <person name="Reidmuller S."/>
            <person name="Feldblyum T."/>
            <person name="Hsiao J."/>
            <person name="Zismann V."/>
            <person name="Iobst S."/>
            <person name="de Vazeille A.R."/>
            <person name="Buell C.R."/>
            <person name="Ying K."/>
            <person name="Li Y."/>
            <person name="Lu T."/>
            <person name="Huang Y."/>
            <person name="Zhao Q."/>
            <person name="Feng Q."/>
            <person name="Zhang L."/>
            <person name="Zhu J."/>
            <person name="Weng Q."/>
            <person name="Mu J."/>
            <person name="Lu Y."/>
            <person name="Fan D."/>
            <person name="Liu Y."/>
            <person name="Guan J."/>
            <person name="Zhang Y."/>
            <person name="Yu S."/>
            <person name="Liu X."/>
            <person name="Zhang Y."/>
            <person name="Hong G."/>
            <person name="Han B."/>
            <person name="Choisne N."/>
            <person name="Demange N."/>
            <person name="Orjeda G."/>
            <person name="Samain S."/>
            <person name="Cattolico L."/>
            <person name="Pelletier E."/>
            <person name="Couloux A."/>
            <person name="Segurens B."/>
            <person name="Wincker P."/>
            <person name="D'Hont A."/>
            <person name="Scarpelli C."/>
            <person name="Weissenbach J."/>
            <person name="Salanoubat M."/>
            <person name="Quetier F."/>
            <person name="Yu Y."/>
            <person name="Kim H.R."/>
            <person name="Rambo T."/>
            <person name="Currie J."/>
            <person name="Collura K."/>
            <person name="Luo M."/>
            <person name="Yang T."/>
            <person name="Ammiraju J.S.S."/>
            <person name="Engler F."/>
            <person name="Soderlund C."/>
            <person name="Wing R.A."/>
            <person name="Palmer L.E."/>
            <person name="de la Bastide M."/>
            <person name="Spiegel L."/>
            <person name="Nascimento L."/>
            <person name="Zutavern T."/>
            <person name="O'Shaughnessy A."/>
            <person name="Dike S."/>
            <person name="Dedhia N."/>
            <person name="Preston R."/>
            <person name="Balija V."/>
            <person name="McCombie W.R."/>
            <person name="Chow T."/>
            <person name="Chen H."/>
            <person name="Chung M."/>
            <person name="Chen C."/>
            <person name="Shaw J."/>
            <person name="Wu H."/>
            <person name="Hsiao K."/>
            <person name="Chao Y."/>
            <person name="Chu M."/>
            <person name="Cheng C."/>
            <person name="Hour A."/>
            <person name="Lee P."/>
            <person name="Lin S."/>
            <person name="Lin Y."/>
            <person name="Liou J."/>
            <person name="Liu S."/>
            <person name="Hsing Y."/>
            <person name="Raghuvanshi S."/>
            <person name="Mohanty A."/>
            <person name="Bharti A.K."/>
            <person name="Gaur A."/>
            <person name="Gupta V."/>
            <person name="Kumar D."/>
            <person name="Ravi V."/>
            <person name="Vij S."/>
            <person name="Kapur A."/>
            <person name="Khurana P."/>
            <person name="Khurana P."/>
            <person name="Khurana J.P."/>
            <person name="Tyagi A.K."/>
            <person name="Gaikwad K."/>
            <person name="Singh A."/>
            <person name="Dalal V."/>
            <person name="Srivastava S."/>
            <person name="Dixit A."/>
            <person name="Pal A.K."/>
            <person name="Ghazi I.A."/>
            <person name="Yadav M."/>
            <person name="Pandit A."/>
            <person name="Bhargava A."/>
            <person name="Sureshbabu K."/>
            <person name="Batra K."/>
            <person name="Sharma T.R."/>
            <person name="Mohapatra T."/>
            <person name="Singh N.K."/>
            <person name="Messing J."/>
            <person name="Nelson A.B."/>
            <person name="Fuks G."/>
            <person name="Kavchok S."/>
            <person name="Keizer G."/>
            <person name="Linton E."/>
            <person name="Llaca V."/>
            <person name="Song R."/>
            <person name="Tanyolac B."/>
            <person name="Young S."/>
            <person name="Ho-Il K."/>
            <person name="Hahn J.H."/>
            <person name="Sangsakoo G."/>
            <person name="Vanavichit A."/>
            <person name="de Mattos Luiz.A.T."/>
            <person name="Zimmer P.D."/>
            <person name="Malone G."/>
            <person name="Dellagostin O."/>
            <person name="de Oliveira A.C."/>
            <person name="Bevan M."/>
            <person name="Bancroft I."/>
            <person name="Minx P."/>
            <person name="Cordum H."/>
            <person name="Wilson R."/>
            <person name="Cheng Z."/>
            <person name="Jin W."/>
            <person name="Jiang J."/>
            <person name="Leong S.A."/>
            <person name="Iwama H."/>
            <person name="Gojobori T."/>
            <person name="Itoh T."/>
            <person name="Niimura Y."/>
            <person name="Fujii Y."/>
            <person name="Habara T."/>
            <person name="Sakai H."/>
            <person name="Sato Y."/>
            <person name="Wilson G."/>
            <person name="Kumar K."/>
            <person name="McCouch S."/>
            <person name="Juretic N."/>
            <person name="Hoen D."/>
            <person name="Wright S."/>
            <person name="Bruskiewich R."/>
            <person name="Bureau T."/>
            <person name="Miyao A."/>
            <person name="Hirochika H."/>
            <person name="Nishikawa T."/>
            <person name="Kadowaki K."/>
            <person name="Sugiura M."/>
            <person name="Burr B."/>
            <person name="Sasaki T."/>
        </authorList>
    </citation>
    <scope>NUCLEOTIDE SEQUENCE [LARGE SCALE GENOMIC DNA]</scope>
    <source>
        <strain evidence="3">cv. Nipponbare</strain>
    </source>
</reference>
<reference evidence="1" key="4">
    <citation type="journal article" date="2013" name="Plant Cell Physiol.">
        <title>Rice Annotation Project Database (RAP-DB): an integrative and interactive database for rice genomics.</title>
        <authorList>
            <person name="Sakai H."/>
            <person name="Lee S.S."/>
            <person name="Tanaka T."/>
            <person name="Numa H."/>
            <person name="Kim J."/>
            <person name="Kawahara Y."/>
            <person name="Wakimoto H."/>
            <person name="Yang C.C."/>
            <person name="Iwamoto M."/>
            <person name="Abe T."/>
            <person name="Yamada Y."/>
            <person name="Muto A."/>
            <person name="Inokuchi H."/>
            <person name="Ikemura T."/>
            <person name="Matsumoto T."/>
            <person name="Sasaki T."/>
            <person name="Itoh T."/>
        </authorList>
    </citation>
    <scope>NUCLEOTIDE SEQUENCE</scope>
</reference>
<evidence type="ECO:0000313" key="1">
    <source>
        <dbReference type="EMBL" id="BAS97904.1"/>
    </source>
</evidence>
<reference evidence="2" key="2">
    <citation type="journal article" date="2005" name="PLoS Biol.">
        <title>The genomes of Oryza sativa: a history of duplications.</title>
        <authorList>
            <person name="Yu J."/>
            <person name="Wang J."/>
            <person name="Lin W."/>
            <person name="Li S."/>
            <person name="Li H."/>
            <person name="Zhou J."/>
            <person name="Ni P."/>
            <person name="Dong W."/>
            <person name="Hu S."/>
            <person name="Zeng C."/>
            <person name="Zhang J."/>
            <person name="Zhang Y."/>
            <person name="Li R."/>
            <person name="Xu Z."/>
            <person name="Li S."/>
            <person name="Li X."/>
            <person name="Zheng H."/>
            <person name="Cong L."/>
            <person name="Lin L."/>
            <person name="Yin J."/>
            <person name="Geng J."/>
            <person name="Li G."/>
            <person name="Shi J."/>
            <person name="Liu J."/>
            <person name="Lv H."/>
            <person name="Li J."/>
            <person name="Wang J."/>
            <person name="Deng Y."/>
            <person name="Ran L."/>
            <person name="Shi X."/>
            <person name="Wang X."/>
            <person name="Wu Q."/>
            <person name="Li C."/>
            <person name="Ren X."/>
            <person name="Wang J."/>
            <person name="Wang X."/>
            <person name="Li D."/>
            <person name="Liu D."/>
            <person name="Zhang X."/>
            <person name="Ji Z."/>
            <person name="Zhao W."/>
            <person name="Sun Y."/>
            <person name="Zhang Z."/>
            <person name="Bao J."/>
            <person name="Han Y."/>
            <person name="Dong L."/>
            <person name="Ji J."/>
            <person name="Chen P."/>
            <person name="Wu S."/>
            <person name="Liu J."/>
            <person name="Xiao Y."/>
            <person name="Bu D."/>
            <person name="Tan J."/>
            <person name="Yang L."/>
            <person name="Ye C."/>
            <person name="Zhang J."/>
            <person name="Xu J."/>
            <person name="Zhou Y."/>
            <person name="Yu Y."/>
            <person name="Zhang B."/>
            <person name="Zhuang S."/>
            <person name="Wei H."/>
            <person name="Liu B."/>
            <person name="Lei M."/>
            <person name="Yu H."/>
            <person name="Li Y."/>
            <person name="Xu H."/>
            <person name="Wei S."/>
            <person name="He X."/>
            <person name="Fang L."/>
            <person name="Zhang Z."/>
            <person name="Zhang Y."/>
            <person name="Huang X."/>
            <person name="Su Z."/>
            <person name="Tong W."/>
            <person name="Li J."/>
            <person name="Tong Z."/>
            <person name="Li S."/>
            <person name="Ye J."/>
            <person name="Wang L."/>
            <person name="Fang L."/>
            <person name="Lei T."/>
            <person name="Chen C."/>
            <person name="Chen H."/>
            <person name="Xu Z."/>
            <person name="Li H."/>
            <person name="Huang H."/>
            <person name="Zhang F."/>
            <person name="Xu H."/>
            <person name="Li N."/>
            <person name="Zhao C."/>
            <person name="Li S."/>
            <person name="Dong L."/>
            <person name="Huang Y."/>
            <person name="Li L."/>
            <person name="Xi Y."/>
            <person name="Qi Q."/>
            <person name="Li W."/>
            <person name="Zhang B."/>
            <person name="Hu W."/>
            <person name="Zhang Y."/>
            <person name="Tian X."/>
            <person name="Jiao Y."/>
            <person name="Liang X."/>
            <person name="Jin J."/>
            <person name="Gao L."/>
            <person name="Zheng W."/>
            <person name="Hao B."/>
            <person name="Liu S."/>
            <person name="Wang W."/>
            <person name="Yuan L."/>
            <person name="Cao M."/>
            <person name="McDermott J."/>
            <person name="Samudrala R."/>
            <person name="Wang J."/>
            <person name="Wong G.K."/>
            <person name="Yang H."/>
        </authorList>
    </citation>
    <scope>NUCLEOTIDE SEQUENCE [LARGE SCALE GENOMIC DNA]</scope>
</reference>
<sequence length="100" mass="10680">MEFHVVTVDVVTVDVIESELDAAVAVAEMELDGAAVTVPESELDSAVAACEAIFYDSDEVHVVEDSFAGDTEVPDTQVAVDIVAVDVASSNPYKYWKKTV</sequence>
<dbReference type="EMBL" id="CM000143">
    <property type="protein sequence ID" value="EAZ37103.1"/>
    <property type="molecule type" value="Genomic_DNA"/>
</dbReference>
<dbReference type="Proteomes" id="UP000059680">
    <property type="component" value="Chromosome 6"/>
</dbReference>
<accession>Q654I4</accession>
<evidence type="ECO:0000313" key="2">
    <source>
        <dbReference type="EMBL" id="EAZ37103.1"/>
    </source>
</evidence>
<dbReference type="PaxDb" id="39947-Q654I4"/>
<evidence type="ECO:0000313" key="3">
    <source>
        <dbReference type="Proteomes" id="UP000059680"/>
    </source>
</evidence>
<dbReference type="AlphaFoldDB" id="A0A0P0WX15"/>
<proteinExistence type="predicted"/>
<protein>
    <submittedName>
        <fullName evidence="1">Os06g0497900 protein</fullName>
    </submittedName>
</protein>
<dbReference type="Proteomes" id="UP000007752">
    <property type="component" value="Chromosome 6"/>
</dbReference>
<gene>
    <name evidence="1" type="ordered locus">Os06g0497900</name>
    <name evidence="2" type="ORF">OsJ_21443</name>
    <name evidence="1" type="ORF">OSNPB_060497900</name>
</gene>
<reference evidence="1" key="6">
    <citation type="submission" date="2015-10" db="EMBL/GenBank/DDBJ databases">
        <authorList>
            <person name="Sakai H."/>
            <person name="Kawahara Y."/>
            <person name="Matsumoto T."/>
            <person name="Buell C.R."/>
            <person name="Itoh T."/>
        </authorList>
    </citation>
    <scope>NUCLEOTIDE SEQUENCE</scope>
</reference>
<accession>A0A0P0WX15</accession>
<name>A0A0P0WX15_ORYSJ</name>
<reference evidence="2" key="3">
    <citation type="submission" date="2008-12" db="EMBL/GenBank/DDBJ databases">
        <title>Improved gene annotation of the rice (Oryza sativa) genomes.</title>
        <authorList>
            <person name="Wang J."/>
            <person name="Li R."/>
            <person name="Fan W."/>
            <person name="Huang Q."/>
            <person name="Zhang J."/>
            <person name="Zhou Y."/>
            <person name="Hu Y."/>
            <person name="Zi S."/>
            <person name="Li J."/>
            <person name="Ni P."/>
            <person name="Zheng H."/>
            <person name="Zhang Y."/>
            <person name="Zhao M."/>
            <person name="Hao Q."/>
            <person name="McDermott J."/>
            <person name="Samudrala R."/>
            <person name="Kristiansen K."/>
            <person name="Wong G.K.-S."/>
        </authorList>
    </citation>
    <scope>NUCLEOTIDE SEQUENCE</scope>
</reference>
<keyword evidence="3" id="KW-1185">Reference proteome</keyword>